<reference evidence="1 2" key="1">
    <citation type="submission" date="2020-05" db="EMBL/GenBank/DDBJ databases">
        <authorList>
            <person name="Khan S.A."/>
            <person name="Jeon C.O."/>
            <person name="Chun B.H."/>
        </authorList>
    </citation>
    <scope>NUCLEOTIDE SEQUENCE [LARGE SCALE GENOMIC DNA]</scope>
    <source>
        <strain evidence="1 2">S1162</strain>
    </source>
</reference>
<dbReference type="EMBL" id="JABFCR010000078">
    <property type="protein sequence ID" value="NNU34901.1"/>
    <property type="molecule type" value="Genomic_DNA"/>
</dbReference>
<name>A0ABX1W3U7_9SPHI</name>
<keyword evidence="2" id="KW-1185">Reference proteome</keyword>
<accession>A0ABX1W3U7</accession>
<gene>
    <name evidence="1" type="ORF">HK413_14140</name>
</gene>
<organism evidence="1 2">
    <name type="scientific">Mucilaginibacter humi</name>
    <dbReference type="NCBI Taxonomy" id="2732510"/>
    <lineage>
        <taxon>Bacteria</taxon>
        <taxon>Pseudomonadati</taxon>
        <taxon>Bacteroidota</taxon>
        <taxon>Sphingobacteriia</taxon>
        <taxon>Sphingobacteriales</taxon>
        <taxon>Sphingobacteriaceae</taxon>
        <taxon>Mucilaginibacter</taxon>
    </lineage>
</organism>
<evidence type="ECO:0008006" key="3">
    <source>
        <dbReference type="Google" id="ProtNLM"/>
    </source>
</evidence>
<comment type="caution">
    <text evidence="1">The sequence shown here is derived from an EMBL/GenBank/DDBJ whole genome shotgun (WGS) entry which is preliminary data.</text>
</comment>
<sequence>MDNVQAKTGATIDYTLTTNETVAIKAMGLFNTSTNYNLIITGLPIVILKTAAFTIGDEKVPASLNLVNPNYQTQSSKVEIATNIKISLRGATARNLPKKSYSVKLVDNAGADTDIPLLGLRNDNALDIRCHVY</sequence>
<evidence type="ECO:0000313" key="1">
    <source>
        <dbReference type="EMBL" id="NNU34901.1"/>
    </source>
</evidence>
<proteinExistence type="predicted"/>
<dbReference type="Proteomes" id="UP000566071">
    <property type="component" value="Unassembled WGS sequence"/>
</dbReference>
<protein>
    <recommendedName>
        <fullName evidence="3">DUF1735 domain-containing protein</fullName>
    </recommendedName>
</protein>
<evidence type="ECO:0000313" key="2">
    <source>
        <dbReference type="Proteomes" id="UP000566071"/>
    </source>
</evidence>